<gene>
    <name evidence="11" type="ORF">SDRG_13495</name>
</gene>
<dbReference type="eggNOG" id="KOG1339">
    <property type="taxonomic scope" value="Eukaryota"/>
</dbReference>
<evidence type="ECO:0000256" key="8">
    <source>
        <dbReference type="SAM" id="Phobius"/>
    </source>
</evidence>
<evidence type="ECO:0000259" key="10">
    <source>
        <dbReference type="PROSITE" id="PS51767"/>
    </source>
</evidence>
<dbReference type="InterPro" id="IPR021109">
    <property type="entry name" value="Peptidase_aspartic_dom_sf"/>
</dbReference>
<evidence type="ECO:0000256" key="5">
    <source>
        <dbReference type="ARBA" id="ARBA00022801"/>
    </source>
</evidence>
<feature type="chain" id="PRO_5004569518" description="Peptidase A1 domain-containing protein" evidence="9">
    <location>
        <begin position="18"/>
        <end position="530"/>
    </location>
</feature>
<keyword evidence="12" id="KW-1185">Reference proteome</keyword>
<keyword evidence="8" id="KW-0472">Membrane</keyword>
<sequence>MVKSHVLALALALPSSAYHVLPLHRDVLGARRSLRQLADGSFQVVPLRLDAGTHYTYAYLGSPPQRAPVVVDTGSHILAVPCAGGASFDVASSTTLTYPNCTSAANTFQCAACDVDATCHISQAYSEGGAWTGVVVNDVVALGDDNNASSPYSTRFSFGCQKEITGTFPATSGVLGVADSATSFVRQLYADKKIDQNVFSLCLTSTGGTMALGTPVAAPDEPRRRLGALQFARMAPNTNGWYELTIRDIRIGGKPLDLSPRLHQSVVLDSGSPTSSLPSALRDEFDRSFKNAGLKKYRESDLTGGYARGQLSKMPTIEYVFEGMEGEDVVLTVPPSRYLVQGETGRFASSIALLDDAPMGVIGADLMTNHDFVFDPDHHRVGFVPATCEYGAAQHANASGNGSALDEASSHWEAAVIAEVGADVLADGDDDDDDAYPVVNTVVGVGLALLFLGACVYAVVRPAKPAKSEWTSLGVIDEDDDDDDETNELMVPSSPRAAVLAYDAHPDVHDAFFESTHDADADDHDALDRL</sequence>
<dbReference type="MEROPS" id="A01.075"/>
<dbReference type="InterPro" id="IPR001461">
    <property type="entry name" value="Aspartic_peptidase_A1"/>
</dbReference>
<dbReference type="Proteomes" id="UP000030762">
    <property type="component" value="Unassembled WGS sequence"/>
</dbReference>
<dbReference type="InterPro" id="IPR034164">
    <property type="entry name" value="Pepsin-like_dom"/>
</dbReference>
<dbReference type="AlphaFoldDB" id="T0PTH0"/>
<dbReference type="STRING" id="1156394.T0PTH0"/>
<evidence type="ECO:0000256" key="6">
    <source>
        <dbReference type="ARBA" id="ARBA00023145"/>
    </source>
</evidence>
<dbReference type="GO" id="GO:0004190">
    <property type="term" value="F:aspartic-type endopeptidase activity"/>
    <property type="evidence" value="ECO:0007669"/>
    <property type="project" value="UniProtKB-KW"/>
</dbReference>
<dbReference type="InterPro" id="IPR032799">
    <property type="entry name" value="TAXi_C"/>
</dbReference>
<dbReference type="PROSITE" id="PS51767">
    <property type="entry name" value="PEPTIDASE_A1"/>
    <property type="match status" value="1"/>
</dbReference>
<feature type="active site" evidence="7">
    <location>
        <position position="72"/>
    </location>
</feature>
<dbReference type="EMBL" id="JH767191">
    <property type="protein sequence ID" value="EQC28814.1"/>
    <property type="molecule type" value="Genomic_DNA"/>
</dbReference>
<dbReference type="PANTHER" id="PTHR47965">
    <property type="entry name" value="ASPARTYL PROTEASE-RELATED"/>
    <property type="match status" value="1"/>
</dbReference>
<evidence type="ECO:0000313" key="11">
    <source>
        <dbReference type="EMBL" id="EQC28814.1"/>
    </source>
</evidence>
<keyword evidence="8" id="KW-0812">Transmembrane</keyword>
<dbReference type="GeneID" id="19954222"/>
<evidence type="ECO:0000256" key="9">
    <source>
        <dbReference type="SAM" id="SignalP"/>
    </source>
</evidence>
<feature type="active site" evidence="7">
    <location>
        <position position="269"/>
    </location>
</feature>
<keyword evidence="6" id="KW-0865">Zymogen</keyword>
<dbReference type="InterPro" id="IPR032861">
    <property type="entry name" value="TAXi_N"/>
</dbReference>
<feature type="signal peptide" evidence="9">
    <location>
        <begin position="1"/>
        <end position="17"/>
    </location>
</feature>
<feature type="transmembrane region" description="Helical" evidence="8">
    <location>
        <begin position="438"/>
        <end position="460"/>
    </location>
</feature>
<evidence type="ECO:0000256" key="7">
    <source>
        <dbReference type="PIRSR" id="PIRSR601461-1"/>
    </source>
</evidence>
<keyword evidence="3 9" id="KW-0732">Signal</keyword>
<keyword evidence="5" id="KW-0378">Hydrolase</keyword>
<dbReference type="GO" id="GO:0006508">
    <property type="term" value="P:proteolysis"/>
    <property type="evidence" value="ECO:0007669"/>
    <property type="project" value="UniProtKB-KW"/>
</dbReference>
<protein>
    <recommendedName>
        <fullName evidence="10">Peptidase A1 domain-containing protein</fullName>
    </recommendedName>
</protein>
<evidence type="ECO:0000256" key="2">
    <source>
        <dbReference type="ARBA" id="ARBA00022670"/>
    </source>
</evidence>
<evidence type="ECO:0000313" key="12">
    <source>
        <dbReference type="Proteomes" id="UP000030762"/>
    </source>
</evidence>
<dbReference type="Gene3D" id="2.40.70.10">
    <property type="entry name" value="Acid Proteases"/>
    <property type="match status" value="2"/>
</dbReference>
<feature type="domain" description="Peptidase A1" evidence="10">
    <location>
        <begin position="54"/>
        <end position="384"/>
    </location>
</feature>
<keyword evidence="2" id="KW-0645">Protease</keyword>
<dbReference type="Pfam" id="PF14541">
    <property type="entry name" value="TAXi_C"/>
    <property type="match status" value="1"/>
</dbReference>
<dbReference type="Pfam" id="PF14543">
    <property type="entry name" value="TAXi_N"/>
    <property type="match status" value="1"/>
</dbReference>
<reference evidence="11 12" key="1">
    <citation type="submission" date="2012-04" db="EMBL/GenBank/DDBJ databases">
        <title>The Genome Sequence of Saprolegnia declina VS20.</title>
        <authorList>
            <consortium name="The Broad Institute Genome Sequencing Platform"/>
            <person name="Russ C."/>
            <person name="Nusbaum C."/>
            <person name="Tyler B."/>
            <person name="van West P."/>
            <person name="Dieguez-Uribeondo J."/>
            <person name="de Bruijn I."/>
            <person name="Tripathy S."/>
            <person name="Jiang R."/>
            <person name="Young S.K."/>
            <person name="Zeng Q."/>
            <person name="Gargeya S."/>
            <person name="Fitzgerald M."/>
            <person name="Haas B."/>
            <person name="Abouelleil A."/>
            <person name="Alvarado L."/>
            <person name="Arachchi H.M."/>
            <person name="Berlin A."/>
            <person name="Chapman S.B."/>
            <person name="Goldberg J."/>
            <person name="Griggs A."/>
            <person name="Gujja S."/>
            <person name="Hansen M."/>
            <person name="Howarth C."/>
            <person name="Imamovic A."/>
            <person name="Larimer J."/>
            <person name="McCowen C."/>
            <person name="Montmayeur A."/>
            <person name="Murphy C."/>
            <person name="Neiman D."/>
            <person name="Pearson M."/>
            <person name="Priest M."/>
            <person name="Roberts A."/>
            <person name="Saif S."/>
            <person name="Shea T."/>
            <person name="Sisk P."/>
            <person name="Sykes S."/>
            <person name="Wortman J."/>
            <person name="Nusbaum C."/>
            <person name="Birren B."/>
        </authorList>
    </citation>
    <scope>NUCLEOTIDE SEQUENCE [LARGE SCALE GENOMIC DNA]</scope>
    <source>
        <strain evidence="11 12">VS20</strain>
    </source>
</reference>
<comment type="similarity">
    <text evidence="1">Belongs to the peptidase A1 family.</text>
</comment>
<dbReference type="VEuPathDB" id="FungiDB:SDRG_13495"/>
<dbReference type="RefSeq" id="XP_008617809.1">
    <property type="nucleotide sequence ID" value="XM_008619587.1"/>
</dbReference>
<evidence type="ECO:0000256" key="3">
    <source>
        <dbReference type="ARBA" id="ARBA00022729"/>
    </source>
</evidence>
<dbReference type="OMA" id="SCDSPRC"/>
<dbReference type="SUPFAM" id="SSF50630">
    <property type="entry name" value="Acid proteases"/>
    <property type="match status" value="1"/>
</dbReference>
<dbReference type="InParanoid" id="T0PTH0"/>
<evidence type="ECO:0000256" key="4">
    <source>
        <dbReference type="ARBA" id="ARBA00022750"/>
    </source>
</evidence>
<keyword evidence="4" id="KW-0064">Aspartyl protease</keyword>
<dbReference type="InterPro" id="IPR033121">
    <property type="entry name" value="PEPTIDASE_A1"/>
</dbReference>
<dbReference type="OrthoDB" id="2747330at2759"/>
<keyword evidence="8" id="KW-1133">Transmembrane helix</keyword>
<accession>T0PTH0</accession>
<dbReference type="CDD" id="cd05471">
    <property type="entry name" value="pepsin_like"/>
    <property type="match status" value="1"/>
</dbReference>
<dbReference type="PANTHER" id="PTHR47965:SF12">
    <property type="entry name" value="ASPARTIC PROTEINASE 3-RELATED"/>
    <property type="match status" value="1"/>
</dbReference>
<evidence type="ECO:0000256" key="1">
    <source>
        <dbReference type="ARBA" id="ARBA00007447"/>
    </source>
</evidence>
<name>T0PTH0_SAPDV</name>
<proteinExistence type="inferred from homology"/>
<organism evidence="11 12">
    <name type="scientific">Saprolegnia diclina (strain VS20)</name>
    <dbReference type="NCBI Taxonomy" id="1156394"/>
    <lineage>
        <taxon>Eukaryota</taxon>
        <taxon>Sar</taxon>
        <taxon>Stramenopiles</taxon>
        <taxon>Oomycota</taxon>
        <taxon>Saprolegniomycetes</taxon>
        <taxon>Saprolegniales</taxon>
        <taxon>Saprolegniaceae</taxon>
        <taxon>Saprolegnia</taxon>
    </lineage>
</organism>